<evidence type="ECO:0000313" key="1">
    <source>
        <dbReference type="EMBL" id="RKX67901.1"/>
    </source>
</evidence>
<dbReference type="SUPFAM" id="SSF49354">
    <property type="entry name" value="PapD-like"/>
    <property type="match status" value="1"/>
</dbReference>
<dbReference type="Proteomes" id="UP000282321">
    <property type="component" value="Unassembled WGS sequence"/>
</dbReference>
<dbReference type="InterPro" id="IPR008962">
    <property type="entry name" value="PapD-like_sf"/>
</dbReference>
<organism evidence="1 2">
    <name type="scientific">candidate division TA06 bacterium</name>
    <dbReference type="NCBI Taxonomy" id="2250710"/>
    <lineage>
        <taxon>Bacteria</taxon>
        <taxon>Bacteria division TA06</taxon>
    </lineage>
</organism>
<sequence>MRNVFIVPFFLLFFLLPQLIFPVQFLVSPPKIEMDMSRVSIASDSLIIMNRDTSNITIKCYMRDWGYRNGKKYFSPKGSIDYSASRWITINPLQFTLMPYEKKVVRVTVQKPESTGNHEYRSMIFIESIAKPTKYSRGFLFNARIGVPVYVETAPKSFNGYIASMAVKNDKIEIKYVNGSHNRLYLNGMYSIVNNEEKDTVKSDSISNILVLPLDTERIDINIDDIKKGDYYIYLYIDNGGENVFGGKKRFVKE</sequence>
<dbReference type="EMBL" id="QNBC01000007">
    <property type="protein sequence ID" value="RKX67901.1"/>
    <property type="molecule type" value="Genomic_DNA"/>
</dbReference>
<evidence type="ECO:0000313" key="2">
    <source>
        <dbReference type="Proteomes" id="UP000282321"/>
    </source>
</evidence>
<proteinExistence type="predicted"/>
<reference evidence="1 2" key="1">
    <citation type="submission" date="2018-06" db="EMBL/GenBank/DDBJ databases">
        <title>Extensive metabolic versatility and redundancy in microbially diverse, dynamic hydrothermal sediments.</title>
        <authorList>
            <person name="Dombrowski N."/>
            <person name="Teske A."/>
            <person name="Baker B.J."/>
        </authorList>
    </citation>
    <scope>NUCLEOTIDE SEQUENCE [LARGE SCALE GENOMIC DNA]</scope>
    <source>
        <strain evidence="1">B35_G9</strain>
    </source>
</reference>
<gene>
    <name evidence="1" type="ORF">DRP44_01145</name>
</gene>
<protein>
    <recommendedName>
        <fullName evidence="3">Pili assembly chaperone N-terminal domain-containing protein</fullName>
    </recommendedName>
</protein>
<name>A0A660SD28_UNCT6</name>
<evidence type="ECO:0008006" key="3">
    <source>
        <dbReference type="Google" id="ProtNLM"/>
    </source>
</evidence>
<comment type="caution">
    <text evidence="1">The sequence shown here is derived from an EMBL/GenBank/DDBJ whole genome shotgun (WGS) entry which is preliminary data.</text>
</comment>
<dbReference type="AlphaFoldDB" id="A0A660SD28"/>
<accession>A0A660SD28</accession>